<organism evidence="1 2">
    <name type="scientific">Hibiscus sabdariffa</name>
    <name type="common">roselle</name>
    <dbReference type="NCBI Taxonomy" id="183260"/>
    <lineage>
        <taxon>Eukaryota</taxon>
        <taxon>Viridiplantae</taxon>
        <taxon>Streptophyta</taxon>
        <taxon>Embryophyta</taxon>
        <taxon>Tracheophyta</taxon>
        <taxon>Spermatophyta</taxon>
        <taxon>Magnoliopsida</taxon>
        <taxon>eudicotyledons</taxon>
        <taxon>Gunneridae</taxon>
        <taxon>Pentapetalae</taxon>
        <taxon>rosids</taxon>
        <taxon>malvids</taxon>
        <taxon>Malvales</taxon>
        <taxon>Malvaceae</taxon>
        <taxon>Malvoideae</taxon>
        <taxon>Hibiscus</taxon>
    </lineage>
</organism>
<evidence type="ECO:0000313" key="2">
    <source>
        <dbReference type="Proteomes" id="UP001472677"/>
    </source>
</evidence>
<keyword evidence="2" id="KW-1185">Reference proteome</keyword>
<name>A0ABR2FJ17_9ROSI</name>
<comment type="caution">
    <text evidence="1">The sequence shown here is derived from an EMBL/GenBank/DDBJ whole genome shotgun (WGS) entry which is preliminary data.</text>
</comment>
<proteinExistence type="predicted"/>
<reference evidence="1 2" key="1">
    <citation type="journal article" date="2024" name="G3 (Bethesda)">
        <title>Genome assembly of Hibiscus sabdariffa L. provides insights into metabolisms of medicinal natural products.</title>
        <authorList>
            <person name="Kim T."/>
        </authorList>
    </citation>
    <scope>NUCLEOTIDE SEQUENCE [LARGE SCALE GENOMIC DNA]</scope>
    <source>
        <strain evidence="1">TK-2024</strain>
        <tissue evidence="1">Old leaves</tissue>
    </source>
</reference>
<dbReference type="EMBL" id="JBBPBM010000006">
    <property type="protein sequence ID" value="KAK8580734.1"/>
    <property type="molecule type" value="Genomic_DNA"/>
</dbReference>
<protein>
    <submittedName>
        <fullName evidence="1">Uncharacterized protein</fullName>
    </submittedName>
</protein>
<gene>
    <name evidence="1" type="ORF">V6N12_070989</name>
</gene>
<accession>A0ABR2FJ17</accession>
<sequence>MAATCSRGVKCQYDSNCIHACRKPFAMVKLVSIILCLHLNLHKAPPNRVKSEDGRFQIRYLFDSHDADGGCSAVFESARDATVAASSCLHWTHLRFRVGRHFHLPFSCLQRGDED</sequence>
<evidence type="ECO:0000313" key="1">
    <source>
        <dbReference type="EMBL" id="KAK8580734.1"/>
    </source>
</evidence>
<dbReference type="Proteomes" id="UP001472677">
    <property type="component" value="Unassembled WGS sequence"/>
</dbReference>